<evidence type="ECO:0008006" key="3">
    <source>
        <dbReference type="Google" id="ProtNLM"/>
    </source>
</evidence>
<dbReference type="NCBIfam" id="NF033832">
    <property type="entry name" value="sce7726_fam"/>
    <property type="match status" value="1"/>
</dbReference>
<evidence type="ECO:0000313" key="2">
    <source>
        <dbReference type="Proteomes" id="UP000531216"/>
    </source>
</evidence>
<dbReference type="AlphaFoldDB" id="A0A7W6BXI6"/>
<dbReference type="RefSeq" id="WP_139224764.1">
    <property type="nucleotide sequence ID" value="NZ_FOOA01000044.1"/>
</dbReference>
<reference evidence="1 2" key="1">
    <citation type="submission" date="2020-08" db="EMBL/GenBank/DDBJ databases">
        <title>Genomic Encyclopedia of Type Strains, Phase IV (KMG-IV): sequencing the most valuable type-strain genomes for metagenomic binning, comparative biology and taxonomic classification.</title>
        <authorList>
            <person name="Goeker M."/>
        </authorList>
    </citation>
    <scope>NUCLEOTIDE SEQUENCE [LARGE SCALE GENOMIC DNA]</scope>
    <source>
        <strain evidence="1 2">DSM 25024</strain>
    </source>
</reference>
<dbReference type="InterPro" id="IPR047729">
    <property type="entry name" value="Sce7726-like"/>
</dbReference>
<organism evidence="1 2">
    <name type="scientific">Aureimonas phyllosphaerae</name>
    <dbReference type="NCBI Taxonomy" id="1166078"/>
    <lineage>
        <taxon>Bacteria</taxon>
        <taxon>Pseudomonadati</taxon>
        <taxon>Pseudomonadota</taxon>
        <taxon>Alphaproteobacteria</taxon>
        <taxon>Hyphomicrobiales</taxon>
        <taxon>Aurantimonadaceae</taxon>
        <taxon>Aureimonas</taxon>
    </lineage>
</organism>
<dbReference type="OrthoDB" id="3358108at2"/>
<comment type="caution">
    <text evidence="1">The sequence shown here is derived from an EMBL/GenBank/DDBJ whole genome shotgun (WGS) entry which is preliminary data.</text>
</comment>
<evidence type="ECO:0000313" key="1">
    <source>
        <dbReference type="EMBL" id="MBB3938240.1"/>
    </source>
</evidence>
<accession>A0A7W6BXI6</accession>
<sequence length="256" mass="28310">MIAGYSAEHEAVASLLQFLRRGGALRAADAIILELAVGKYANRVDVAVVDGQLHTYEIKTESDDLSRLRSQIAAYASISDMVSIAVATKHLPSAISSVPDFVGVLELQRSDDGLNIRQVREPVPSPVWSASAALSLLPVTEIRRLLPKNSGLLRRENVVAEALSLPDDEIRRASLDFMRHRYKGTTYEFAASTKGRAIGPNDLNMLRLWKRLRLADAKVVALKRNDNSSDSERSTFEFVGRSFGPIPEEIKRRIQS</sequence>
<dbReference type="EMBL" id="JACIDO010000023">
    <property type="protein sequence ID" value="MBB3938240.1"/>
    <property type="molecule type" value="Genomic_DNA"/>
</dbReference>
<keyword evidence="2" id="KW-1185">Reference proteome</keyword>
<name>A0A7W6BXI6_9HYPH</name>
<proteinExistence type="predicted"/>
<dbReference type="Proteomes" id="UP000531216">
    <property type="component" value="Unassembled WGS sequence"/>
</dbReference>
<protein>
    <recommendedName>
        <fullName evidence="3">Sce7726 family protein</fullName>
    </recommendedName>
</protein>
<gene>
    <name evidence="1" type="ORF">GGR05_004411</name>
</gene>